<dbReference type="Proteomes" id="UP001151760">
    <property type="component" value="Unassembled WGS sequence"/>
</dbReference>
<name>A0ABQ5HL77_9ASTR</name>
<evidence type="ECO:0000313" key="1">
    <source>
        <dbReference type="EMBL" id="GJT88554.1"/>
    </source>
</evidence>
<keyword evidence="2" id="KW-1185">Reference proteome</keyword>
<organism evidence="1 2">
    <name type="scientific">Tanacetum coccineum</name>
    <dbReference type="NCBI Taxonomy" id="301880"/>
    <lineage>
        <taxon>Eukaryota</taxon>
        <taxon>Viridiplantae</taxon>
        <taxon>Streptophyta</taxon>
        <taxon>Embryophyta</taxon>
        <taxon>Tracheophyta</taxon>
        <taxon>Spermatophyta</taxon>
        <taxon>Magnoliopsida</taxon>
        <taxon>eudicotyledons</taxon>
        <taxon>Gunneridae</taxon>
        <taxon>Pentapetalae</taxon>
        <taxon>asterids</taxon>
        <taxon>campanulids</taxon>
        <taxon>Asterales</taxon>
        <taxon>Asteraceae</taxon>
        <taxon>Asteroideae</taxon>
        <taxon>Anthemideae</taxon>
        <taxon>Anthemidinae</taxon>
        <taxon>Tanacetum</taxon>
    </lineage>
</organism>
<protein>
    <submittedName>
        <fullName evidence="1">Uncharacterized protein</fullName>
    </submittedName>
</protein>
<evidence type="ECO:0000313" key="2">
    <source>
        <dbReference type="Proteomes" id="UP001151760"/>
    </source>
</evidence>
<dbReference type="EMBL" id="BQNB010019741">
    <property type="protein sequence ID" value="GJT88554.1"/>
    <property type="molecule type" value="Genomic_DNA"/>
</dbReference>
<reference evidence="1" key="1">
    <citation type="journal article" date="2022" name="Int. J. Mol. Sci.">
        <title>Draft Genome of Tanacetum Coccineum: Genomic Comparison of Closely Related Tanacetum-Family Plants.</title>
        <authorList>
            <person name="Yamashiro T."/>
            <person name="Shiraishi A."/>
            <person name="Nakayama K."/>
            <person name="Satake H."/>
        </authorList>
    </citation>
    <scope>NUCLEOTIDE SEQUENCE</scope>
</reference>
<sequence>MEGDVDINALTIDQYIALILDVIKPGIVNPKIGDDVEFEISANFMRELRHKLFTGTNDEDAYEHVHTILEIVDLFHFPGVTHDAIMLREKAYKLTCKVLTNTGEKVKTITTIGKENIKEPVPRDLPPMPFQGHVKEKMGSPYRTRETVRMNGNPEEIHNAKARDDKGATIYTGTSPVHDMDKVAKEKKHDYDIPLNNYVMQPLSPQMVHITPSGDDYVAPATNPMSNM</sequence>
<reference evidence="1" key="2">
    <citation type="submission" date="2022-01" db="EMBL/GenBank/DDBJ databases">
        <authorList>
            <person name="Yamashiro T."/>
            <person name="Shiraishi A."/>
            <person name="Satake H."/>
            <person name="Nakayama K."/>
        </authorList>
    </citation>
    <scope>NUCLEOTIDE SEQUENCE</scope>
</reference>
<gene>
    <name evidence="1" type="ORF">Tco_1070271</name>
</gene>
<proteinExistence type="predicted"/>
<comment type="caution">
    <text evidence="1">The sequence shown here is derived from an EMBL/GenBank/DDBJ whole genome shotgun (WGS) entry which is preliminary data.</text>
</comment>
<accession>A0ABQ5HL77</accession>